<sequence length="105" mass="11841">MNDKICLILFSSLVILCDAIIVHDDHYGNYDTREWQPDKLGPAQGRVATGSEEEREDLRRTNGGLNFLEVDAFGDDFVDFGAQTGPLGAFTWHANFPVEERRIIL</sequence>
<feature type="chain" id="PRO_5008142746" evidence="1">
    <location>
        <begin position="20"/>
        <end position="105"/>
    </location>
</feature>
<feature type="signal peptide" evidence="1">
    <location>
        <begin position="1"/>
        <end position="19"/>
    </location>
</feature>
<dbReference type="Proteomes" id="UP000076407">
    <property type="component" value="Unassembled WGS sequence"/>
</dbReference>
<evidence type="ECO:0000313" key="2">
    <source>
        <dbReference type="EnsemblMetazoa" id="AQUA007014-PA"/>
    </source>
</evidence>
<dbReference type="EnsemblMetazoa" id="AQUA007014-RA">
    <property type="protein sequence ID" value="AQUA007014-PA"/>
    <property type="gene ID" value="AQUA007014"/>
</dbReference>
<name>A0A182XB17_ANOQN</name>
<dbReference type="VEuPathDB" id="VectorBase:AQUA007014"/>
<accession>A0A182XB17</accession>
<keyword evidence="1" id="KW-0732">Signal</keyword>
<reference evidence="2" key="1">
    <citation type="submission" date="2020-05" db="UniProtKB">
        <authorList>
            <consortium name="EnsemblMetazoa"/>
        </authorList>
    </citation>
    <scope>IDENTIFICATION</scope>
    <source>
        <strain evidence="2">SANGQUA</strain>
    </source>
</reference>
<dbReference type="AlphaFoldDB" id="A0A182XB17"/>
<organism evidence="2 3">
    <name type="scientific">Anopheles quadriannulatus</name>
    <name type="common">Mosquito</name>
    <dbReference type="NCBI Taxonomy" id="34691"/>
    <lineage>
        <taxon>Eukaryota</taxon>
        <taxon>Metazoa</taxon>
        <taxon>Ecdysozoa</taxon>
        <taxon>Arthropoda</taxon>
        <taxon>Hexapoda</taxon>
        <taxon>Insecta</taxon>
        <taxon>Pterygota</taxon>
        <taxon>Neoptera</taxon>
        <taxon>Endopterygota</taxon>
        <taxon>Diptera</taxon>
        <taxon>Nematocera</taxon>
        <taxon>Culicoidea</taxon>
        <taxon>Culicidae</taxon>
        <taxon>Anophelinae</taxon>
        <taxon>Anopheles</taxon>
    </lineage>
</organism>
<evidence type="ECO:0000313" key="3">
    <source>
        <dbReference type="Proteomes" id="UP000076407"/>
    </source>
</evidence>
<evidence type="ECO:0000256" key="1">
    <source>
        <dbReference type="SAM" id="SignalP"/>
    </source>
</evidence>
<keyword evidence="3" id="KW-1185">Reference proteome</keyword>
<proteinExistence type="predicted"/>
<protein>
    <submittedName>
        <fullName evidence="2">Uncharacterized protein</fullName>
    </submittedName>
</protein>